<dbReference type="PANTHER" id="PTHR12732:SF8">
    <property type="entry name" value="NUCLEAR MRNA EXPORT PROTEIN THP1"/>
    <property type="match status" value="1"/>
</dbReference>
<evidence type="ECO:0000313" key="1">
    <source>
        <dbReference type="EMBL" id="RUP50772.1"/>
    </source>
</evidence>
<proteinExistence type="predicted"/>
<evidence type="ECO:0000313" key="2">
    <source>
        <dbReference type="Proteomes" id="UP000268093"/>
    </source>
</evidence>
<dbReference type="GO" id="GO:0016973">
    <property type="term" value="P:poly(A)+ mRNA export from nucleus"/>
    <property type="evidence" value="ECO:0007669"/>
    <property type="project" value="TreeGrafter"/>
</dbReference>
<dbReference type="GO" id="GO:0000973">
    <property type="term" value="P:post-transcriptional tethering of RNA polymerase II gene DNA at nuclear periphery"/>
    <property type="evidence" value="ECO:0007669"/>
    <property type="project" value="TreeGrafter"/>
</dbReference>
<dbReference type="Gene3D" id="1.10.10.10">
    <property type="entry name" value="Winged helix-like DNA-binding domain superfamily/Winged helix DNA-binding domain"/>
    <property type="match status" value="1"/>
</dbReference>
<gene>
    <name evidence="1" type="ORF">BC936DRAFT_137705</name>
</gene>
<dbReference type="OrthoDB" id="5404651at2759"/>
<dbReference type="SMART" id="SM00753">
    <property type="entry name" value="PAM"/>
    <property type="match status" value="1"/>
</dbReference>
<dbReference type="GO" id="GO:0070390">
    <property type="term" value="C:transcription export complex 2"/>
    <property type="evidence" value="ECO:0007669"/>
    <property type="project" value="TreeGrafter"/>
</dbReference>
<dbReference type="InterPro" id="IPR036388">
    <property type="entry name" value="WH-like_DNA-bd_sf"/>
</dbReference>
<dbReference type="GO" id="GO:0006368">
    <property type="term" value="P:transcription elongation by RNA polymerase II"/>
    <property type="evidence" value="ECO:0007669"/>
    <property type="project" value="TreeGrafter"/>
</dbReference>
<dbReference type="EMBL" id="RBNI01001186">
    <property type="protein sequence ID" value="RUP50772.1"/>
    <property type="molecule type" value="Genomic_DNA"/>
</dbReference>
<sequence>MLPRGTKMVEWDEMTRGLGRVFNMMISDRNPMPNSKRQGVLYITNLTLKIYFKIQQVRLCNTLINGIDQGRVDMNDYPVGQQVTYRYYVGRYYLYQHQLRKAEKELEFAFRRCTRHHYKNKRHILIHLLTAKLILGYRPTSQLLERYKLVDLFGPLIQAMLSGNVAQYVTALDAHMEWFLRMKSYLLLKERGKVIVWRNLFRKVYLITREPNRNKIRMENCLIALRISTQDPSYDEMDTEALLVTLLDQGYMKGYLHHYQSIAVMSNQRPFPPVASVHVTTEVYDESQNQRDGT</sequence>
<dbReference type="InterPro" id="IPR045114">
    <property type="entry name" value="Csn12-like"/>
</dbReference>
<dbReference type="AlphaFoldDB" id="A0A433DIT4"/>
<comment type="caution">
    <text evidence="1">The sequence shown here is derived from an EMBL/GenBank/DDBJ whole genome shotgun (WGS) entry which is preliminary data.</text>
</comment>
<dbReference type="GO" id="GO:0003723">
    <property type="term" value="F:RNA binding"/>
    <property type="evidence" value="ECO:0007669"/>
    <property type="project" value="InterPro"/>
</dbReference>
<dbReference type="PANTHER" id="PTHR12732">
    <property type="entry name" value="UNCHARACTERIZED PROTEASOME COMPONENT REGION PCI-CONTAINING"/>
    <property type="match status" value="1"/>
</dbReference>
<accession>A0A433DIT4</accession>
<dbReference type="GO" id="GO:0003690">
    <property type="term" value="F:double-stranded DNA binding"/>
    <property type="evidence" value="ECO:0007669"/>
    <property type="project" value="InterPro"/>
</dbReference>
<name>A0A433DIT4_9FUNG</name>
<protein>
    <submittedName>
        <fullName evidence="1">Uncharacterized protein</fullName>
    </submittedName>
</protein>
<keyword evidence="2" id="KW-1185">Reference proteome</keyword>
<dbReference type="Proteomes" id="UP000268093">
    <property type="component" value="Unassembled WGS sequence"/>
</dbReference>
<organism evidence="1 2">
    <name type="scientific">Jimgerdemannia flammicorona</name>
    <dbReference type="NCBI Taxonomy" id="994334"/>
    <lineage>
        <taxon>Eukaryota</taxon>
        <taxon>Fungi</taxon>
        <taxon>Fungi incertae sedis</taxon>
        <taxon>Mucoromycota</taxon>
        <taxon>Mucoromycotina</taxon>
        <taxon>Endogonomycetes</taxon>
        <taxon>Endogonales</taxon>
        <taxon>Endogonaceae</taxon>
        <taxon>Jimgerdemannia</taxon>
    </lineage>
</organism>
<reference evidence="1 2" key="1">
    <citation type="journal article" date="2018" name="New Phytol.">
        <title>Phylogenomics of Endogonaceae and evolution of mycorrhizas within Mucoromycota.</title>
        <authorList>
            <person name="Chang Y."/>
            <person name="Desiro A."/>
            <person name="Na H."/>
            <person name="Sandor L."/>
            <person name="Lipzen A."/>
            <person name="Clum A."/>
            <person name="Barry K."/>
            <person name="Grigoriev I.V."/>
            <person name="Martin F.M."/>
            <person name="Stajich J.E."/>
            <person name="Smith M.E."/>
            <person name="Bonito G."/>
            <person name="Spatafora J.W."/>
        </authorList>
    </citation>
    <scope>NUCLEOTIDE SEQUENCE [LARGE SCALE GENOMIC DNA]</scope>
    <source>
        <strain evidence="1 2">GMNB39</strain>
    </source>
</reference>